<dbReference type="EMBL" id="JARPOI010000007">
    <property type="protein sequence ID" value="KAJ9177837.1"/>
    <property type="molecule type" value="Genomic_DNA"/>
</dbReference>
<evidence type="ECO:0000256" key="7">
    <source>
        <dbReference type="ARBA" id="ARBA00023159"/>
    </source>
</evidence>
<dbReference type="SMART" id="SM00401">
    <property type="entry name" value="ZnF_GATA"/>
    <property type="match status" value="1"/>
</dbReference>
<dbReference type="PROSITE" id="PS00344">
    <property type="entry name" value="GATA_ZN_FINGER_1"/>
    <property type="match status" value="1"/>
</dbReference>
<keyword evidence="7" id="KW-0010">Activator</keyword>
<dbReference type="SUPFAM" id="SSF57716">
    <property type="entry name" value="Glucocorticoid receptor-like (DNA-binding domain)"/>
    <property type="match status" value="1"/>
</dbReference>
<dbReference type="PROSITE" id="PS50114">
    <property type="entry name" value="GATA_ZN_FINGER_2"/>
    <property type="match status" value="1"/>
</dbReference>
<name>A0ABQ9MEB5_HEVBR</name>
<feature type="domain" description="GATA-type" evidence="10">
    <location>
        <begin position="144"/>
        <end position="180"/>
    </location>
</feature>
<evidence type="ECO:0000313" key="11">
    <source>
        <dbReference type="EMBL" id="KAJ9177837.1"/>
    </source>
</evidence>
<dbReference type="Pfam" id="PF00320">
    <property type="entry name" value="GATA"/>
    <property type="match status" value="1"/>
</dbReference>
<reference evidence="11" key="1">
    <citation type="journal article" date="2023" name="Plant Biotechnol. J.">
        <title>Chromosome-level wild Hevea brasiliensis genome provides new tools for genomic-assisted breeding and valuable loci to elevate rubber yield.</title>
        <authorList>
            <person name="Cheng H."/>
            <person name="Song X."/>
            <person name="Hu Y."/>
            <person name="Wu T."/>
            <person name="Yang Q."/>
            <person name="An Z."/>
            <person name="Feng S."/>
            <person name="Deng Z."/>
            <person name="Wu W."/>
            <person name="Zeng X."/>
            <person name="Tu M."/>
            <person name="Wang X."/>
            <person name="Huang H."/>
        </authorList>
    </citation>
    <scope>NUCLEOTIDE SEQUENCE</scope>
    <source>
        <strain evidence="11">MT/VB/25A 57/8</strain>
    </source>
</reference>
<dbReference type="Gene3D" id="3.30.50.10">
    <property type="entry name" value="Erythroid Transcription Factor GATA-1, subunit A"/>
    <property type="match status" value="1"/>
</dbReference>
<sequence length="222" mass="25668">MANVYDHALDDPIEDLECQLCIPQDPIEDLEWFPSFSTDLISLSDLCFTLEHEPLSLFDDFRAYTESPADFPVTPEQTIEKVEENKSTTIIANKKRLRSLEPFTFTGFTHKKQRSNRVLKQRKRDAWDFESEKASSAMGDDLFRKVERRCSHCETDKTPQWRLGPSGPKTLCNACGVRYKSGRLLPEYRPVSSPTFNSENHSNFHKKILKRKKMTGLDESND</sequence>
<evidence type="ECO:0000256" key="8">
    <source>
        <dbReference type="ARBA" id="ARBA00023163"/>
    </source>
</evidence>
<dbReference type="Proteomes" id="UP001174677">
    <property type="component" value="Chromosome 7"/>
</dbReference>
<dbReference type="PANTHER" id="PTHR45658:SF18">
    <property type="entry name" value="PROTEIN GAT2"/>
    <property type="match status" value="1"/>
</dbReference>
<evidence type="ECO:0000256" key="4">
    <source>
        <dbReference type="ARBA" id="ARBA00022833"/>
    </source>
</evidence>
<keyword evidence="8" id="KW-0804">Transcription</keyword>
<keyword evidence="12" id="KW-1185">Reference proteome</keyword>
<dbReference type="InterPro" id="IPR000679">
    <property type="entry name" value="Znf_GATA"/>
</dbReference>
<evidence type="ECO:0000313" key="12">
    <source>
        <dbReference type="Proteomes" id="UP001174677"/>
    </source>
</evidence>
<proteinExistence type="inferred from homology"/>
<evidence type="ECO:0000256" key="2">
    <source>
        <dbReference type="ARBA" id="ARBA00022723"/>
    </source>
</evidence>
<keyword evidence="3 9" id="KW-0863">Zinc-finger</keyword>
<keyword evidence="2" id="KW-0479">Metal-binding</keyword>
<keyword evidence="6" id="KW-0238">DNA-binding</keyword>
<evidence type="ECO:0000256" key="1">
    <source>
        <dbReference type="ARBA" id="ARBA00005694"/>
    </source>
</evidence>
<dbReference type="CDD" id="cd00202">
    <property type="entry name" value="ZnF_GATA"/>
    <property type="match status" value="1"/>
</dbReference>
<organism evidence="11 12">
    <name type="scientific">Hevea brasiliensis</name>
    <name type="common">Para rubber tree</name>
    <name type="synonym">Siphonia brasiliensis</name>
    <dbReference type="NCBI Taxonomy" id="3981"/>
    <lineage>
        <taxon>Eukaryota</taxon>
        <taxon>Viridiplantae</taxon>
        <taxon>Streptophyta</taxon>
        <taxon>Embryophyta</taxon>
        <taxon>Tracheophyta</taxon>
        <taxon>Spermatophyta</taxon>
        <taxon>Magnoliopsida</taxon>
        <taxon>eudicotyledons</taxon>
        <taxon>Gunneridae</taxon>
        <taxon>Pentapetalae</taxon>
        <taxon>rosids</taxon>
        <taxon>fabids</taxon>
        <taxon>Malpighiales</taxon>
        <taxon>Euphorbiaceae</taxon>
        <taxon>Crotonoideae</taxon>
        <taxon>Micrandreae</taxon>
        <taxon>Hevea</taxon>
    </lineage>
</organism>
<evidence type="ECO:0000259" key="10">
    <source>
        <dbReference type="PROSITE" id="PS50114"/>
    </source>
</evidence>
<comment type="caution">
    <text evidence="11">The sequence shown here is derived from an EMBL/GenBank/DDBJ whole genome shotgun (WGS) entry which is preliminary data.</text>
</comment>
<gene>
    <name evidence="11" type="ORF">P3X46_013005</name>
</gene>
<keyword evidence="5" id="KW-0805">Transcription regulation</keyword>
<dbReference type="InterPro" id="IPR051140">
    <property type="entry name" value="GATA_TF"/>
</dbReference>
<evidence type="ECO:0000256" key="9">
    <source>
        <dbReference type="PROSITE-ProRule" id="PRU00094"/>
    </source>
</evidence>
<dbReference type="PANTHER" id="PTHR45658">
    <property type="entry name" value="GATA TRANSCRIPTION FACTOR"/>
    <property type="match status" value="1"/>
</dbReference>
<comment type="similarity">
    <text evidence="1">Belongs to the type IV zinc-finger family. Class A subfamily.</text>
</comment>
<protein>
    <recommendedName>
        <fullName evidence="10">GATA-type domain-containing protein</fullName>
    </recommendedName>
</protein>
<evidence type="ECO:0000256" key="6">
    <source>
        <dbReference type="ARBA" id="ARBA00023125"/>
    </source>
</evidence>
<evidence type="ECO:0000256" key="3">
    <source>
        <dbReference type="ARBA" id="ARBA00022771"/>
    </source>
</evidence>
<dbReference type="InterPro" id="IPR013088">
    <property type="entry name" value="Znf_NHR/GATA"/>
</dbReference>
<evidence type="ECO:0000256" key="5">
    <source>
        <dbReference type="ARBA" id="ARBA00023015"/>
    </source>
</evidence>
<keyword evidence="4" id="KW-0862">Zinc</keyword>
<accession>A0ABQ9MEB5</accession>